<protein>
    <submittedName>
        <fullName evidence="3">Collagen alpha-4(IV) chain-like</fullName>
    </submittedName>
</protein>
<accession>A0A9J7HIB9</accession>
<dbReference type="PANTHER" id="PTHR24023:SF1112">
    <property type="entry name" value="COL_CUTICLE_N DOMAIN-CONTAINING PROTEIN-RELATED"/>
    <property type="match status" value="1"/>
</dbReference>
<dbReference type="GeneID" id="118404914"/>
<dbReference type="InterPro" id="IPR050149">
    <property type="entry name" value="Collagen_superfamily"/>
</dbReference>
<dbReference type="AlphaFoldDB" id="A0A9J7HIB9"/>
<reference evidence="3" key="2">
    <citation type="submission" date="2025-08" db="UniProtKB">
        <authorList>
            <consortium name="RefSeq"/>
        </authorList>
    </citation>
    <scope>IDENTIFICATION</scope>
    <source>
        <strain evidence="3">S238N-H82</strain>
        <tissue evidence="3">Testes</tissue>
    </source>
</reference>
<dbReference type="RefSeq" id="XP_035660190.1">
    <property type="nucleotide sequence ID" value="XM_035804297.1"/>
</dbReference>
<feature type="compositionally biased region" description="Low complexity" evidence="1">
    <location>
        <begin position="192"/>
        <end position="206"/>
    </location>
</feature>
<organism evidence="2 3">
    <name type="scientific">Branchiostoma floridae</name>
    <name type="common">Florida lancelet</name>
    <name type="synonym">Amphioxus</name>
    <dbReference type="NCBI Taxonomy" id="7739"/>
    <lineage>
        <taxon>Eukaryota</taxon>
        <taxon>Metazoa</taxon>
        <taxon>Chordata</taxon>
        <taxon>Cephalochordata</taxon>
        <taxon>Leptocardii</taxon>
        <taxon>Amphioxiformes</taxon>
        <taxon>Branchiostomatidae</taxon>
        <taxon>Branchiostoma</taxon>
    </lineage>
</organism>
<feature type="compositionally biased region" description="Pro residues" evidence="1">
    <location>
        <begin position="127"/>
        <end position="137"/>
    </location>
</feature>
<evidence type="ECO:0000256" key="1">
    <source>
        <dbReference type="SAM" id="MobiDB-lite"/>
    </source>
</evidence>
<feature type="region of interest" description="Disordered" evidence="1">
    <location>
        <begin position="37"/>
        <end position="225"/>
    </location>
</feature>
<dbReference type="PANTHER" id="PTHR24023">
    <property type="entry name" value="COLLAGEN ALPHA"/>
    <property type="match status" value="1"/>
</dbReference>
<sequence>MSGRQQQAHTRQGGVHMATLFRDLGDLQARVIELEGINSKTGHGSPERQKGGCKCIGSPGPPGKVGPVGTAGRPGKDGSPGPGGPGIPGPIGPPGLAGPPGKRGPVGPAGRPGKDGRGPTGSVGPGIPGPIGPPGLAGPPGKRGPVGPAGRPGKDGRGPTGSVGPGIPGPIGPPGLAGPPGKRGSLVLGAITRSVETASRSSSTRRPSLEQPKPVVTKAATSPCPATLRPTSTCATNWTSAALATAGLA</sequence>
<name>A0A9J7HIB9_BRAFL</name>
<keyword evidence="2" id="KW-1185">Reference proteome</keyword>
<dbReference type="KEGG" id="bfo:118404914"/>
<dbReference type="Proteomes" id="UP000001554">
    <property type="component" value="Chromosome 17"/>
</dbReference>
<gene>
    <name evidence="3" type="primary">LOC118404914</name>
</gene>
<proteinExistence type="predicted"/>
<feature type="compositionally biased region" description="Pro residues" evidence="1">
    <location>
        <begin position="82"/>
        <end position="97"/>
    </location>
</feature>
<feature type="compositionally biased region" description="Pro residues" evidence="1">
    <location>
        <begin position="167"/>
        <end position="177"/>
    </location>
</feature>
<evidence type="ECO:0000313" key="2">
    <source>
        <dbReference type="Proteomes" id="UP000001554"/>
    </source>
</evidence>
<reference evidence="2" key="1">
    <citation type="journal article" date="2020" name="Nat. Ecol. Evol.">
        <title>Deeply conserved synteny resolves early events in vertebrate evolution.</title>
        <authorList>
            <person name="Simakov O."/>
            <person name="Marletaz F."/>
            <person name="Yue J.X."/>
            <person name="O'Connell B."/>
            <person name="Jenkins J."/>
            <person name="Brandt A."/>
            <person name="Calef R."/>
            <person name="Tung C.H."/>
            <person name="Huang T.K."/>
            <person name="Schmutz J."/>
            <person name="Satoh N."/>
            <person name="Yu J.K."/>
            <person name="Putnam N.H."/>
            <person name="Green R.E."/>
            <person name="Rokhsar D.S."/>
        </authorList>
    </citation>
    <scope>NUCLEOTIDE SEQUENCE [LARGE SCALE GENOMIC DNA]</scope>
    <source>
        <strain evidence="2">S238N-H82</strain>
    </source>
</reference>
<evidence type="ECO:0000313" key="3">
    <source>
        <dbReference type="RefSeq" id="XP_035660190.1"/>
    </source>
</evidence>